<evidence type="ECO:0000313" key="7">
    <source>
        <dbReference type="EMBL" id="QUO41061.1"/>
    </source>
</evidence>
<dbReference type="KEGG" id="bcop:JD108_19300"/>
<dbReference type="Pfam" id="PF01081">
    <property type="entry name" value="Aldolase"/>
    <property type="match status" value="1"/>
</dbReference>
<reference evidence="7" key="2">
    <citation type="submission" date="2021-04" db="EMBL/GenBank/DDBJ databases">
        <title>Brevibacillus composti FJAT-54423, complete genome.</title>
        <authorList>
            <person name="Tang R."/>
        </authorList>
    </citation>
    <scope>NUCLEOTIDE SEQUENCE</scope>
    <source>
        <strain evidence="7">FJAT-54424</strain>
    </source>
</reference>
<dbReference type="GO" id="GO:0008675">
    <property type="term" value="F:2-dehydro-3-deoxy-phosphogluconate aldolase activity"/>
    <property type="evidence" value="ECO:0007669"/>
    <property type="project" value="UniProtKB-EC"/>
</dbReference>
<dbReference type="Proteomes" id="UP000595847">
    <property type="component" value="Chromosome"/>
</dbReference>
<organism evidence="6 8">
    <name type="scientific">Brevibacillus composti</name>
    <dbReference type="NCBI Taxonomy" id="2796470"/>
    <lineage>
        <taxon>Bacteria</taxon>
        <taxon>Bacillati</taxon>
        <taxon>Bacillota</taxon>
        <taxon>Bacilli</taxon>
        <taxon>Bacillales</taxon>
        <taxon>Paenibacillaceae</taxon>
        <taxon>Brevibacillus</taxon>
    </lineage>
</organism>
<evidence type="ECO:0000256" key="5">
    <source>
        <dbReference type="ARBA" id="ARBA00023277"/>
    </source>
</evidence>
<accession>A0A7T5EJZ3</accession>
<comment type="subunit">
    <text evidence="3">Homotrimer.</text>
</comment>
<dbReference type="GO" id="GO:0008700">
    <property type="term" value="F:(R,S)-4-hydroxy-2-oxoglutarate aldolase activity"/>
    <property type="evidence" value="ECO:0007669"/>
    <property type="project" value="UniProtKB-EC"/>
</dbReference>
<keyword evidence="4 6" id="KW-0456">Lyase</keyword>
<comment type="similarity">
    <text evidence="2">Belongs to the KHG/KDPG aldolase family.</text>
</comment>
<evidence type="ECO:0000313" key="9">
    <source>
        <dbReference type="Proteomes" id="UP000677234"/>
    </source>
</evidence>
<dbReference type="InterPro" id="IPR000887">
    <property type="entry name" value="Aldlse_KDPG_KHG"/>
</dbReference>
<evidence type="ECO:0000256" key="1">
    <source>
        <dbReference type="ARBA" id="ARBA00004761"/>
    </source>
</evidence>
<protein>
    <submittedName>
        <fullName evidence="6">Bifunctional 4-hydroxy-2-oxoglutarate aldolase/2-dehydro-3-deoxy-phosphogluconate aldolase</fullName>
        <ecNumber evidence="6">4.1.2.14</ecNumber>
        <ecNumber evidence="6">4.1.3.16</ecNumber>
    </submittedName>
</protein>
<dbReference type="SUPFAM" id="SSF51569">
    <property type="entry name" value="Aldolase"/>
    <property type="match status" value="1"/>
</dbReference>
<dbReference type="AlphaFoldDB" id="A0A7T5EJZ3"/>
<keyword evidence="5" id="KW-0119">Carbohydrate metabolism</keyword>
<dbReference type="Proteomes" id="UP000677234">
    <property type="component" value="Chromosome"/>
</dbReference>
<dbReference type="InterPro" id="IPR031338">
    <property type="entry name" value="KDPG/KHG_AS_2"/>
</dbReference>
<dbReference type="NCBIfam" id="TIGR01182">
    <property type="entry name" value="eda"/>
    <property type="match status" value="1"/>
</dbReference>
<keyword evidence="9" id="KW-1185">Reference proteome</keyword>
<evidence type="ECO:0000256" key="2">
    <source>
        <dbReference type="ARBA" id="ARBA00006906"/>
    </source>
</evidence>
<dbReference type="EMBL" id="CP066308">
    <property type="protein sequence ID" value="QQE73977.1"/>
    <property type="molecule type" value="Genomic_DNA"/>
</dbReference>
<dbReference type="EC" id="4.1.3.16" evidence="6"/>
<proteinExistence type="inferred from homology"/>
<reference evidence="6 8" key="1">
    <citation type="submission" date="2020-12" db="EMBL/GenBank/DDBJ databases">
        <title>strain FJAT-54423T represents a novel species of the genus Brevibacillus.</title>
        <authorList>
            <person name="Tang R."/>
        </authorList>
    </citation>
    <scope>NUCLEOTIDE SEQUENCE [LARGE SCALE GENOMIC DNA]</scope>
    <source>
        <strain evidence="6 8">FJAT-54423</strain>
    </source>
</reference>
<evidence type="ECO:0000313" key="6">
    <source>
        <dbReference type="EMBL" id="QQE73977.1"/>
    </source>
</evidence>
<dbReference type="PANTHER" id="PTHR30246:SF1">
    <property type="entry name" value="2-DEHYDRO-3-DEOXY-6-PHOSPHOGALACTONATE ALDOLASE-RELATED"/>
    <property type="match status" value="1"/>
</dbReference>
<dbReference type="RefSeq" id="WP_198827573.1">
    <property type="nucleotide sequence ID" value="NZ_CP066308.1"/>
</dbReference>
<evidence type="ECO:0000313" key="8">
    <source>
        <dbReference type="Proteomes" id="UP000595847"/>
    </source>
</evidence>
<dbReference type="Gene3D" id="3.20.20.70">
    <property type="entry name" value="Aldolase class I"/>
    <property type="match status" value="1"/>
</dbReference>
<name>A0A7T5EJZ3_9BACL</name>
<evidence type="ECO:0000256" key="4">
    <source>
        <dbReference type="ARBA" id="ARBA00023239"/>
    </source>
</evidence>
<gene>
    <name evidence="6" type="primary">eda</name>
    <name evidence="6" type="ORF">JD108_19300</name>
    <name evidence="7" type="ORF">KDJ56_19235</name>
</gene>
<dbReference type="EC" id="4.1.2.14" evidence="6"/>
<evidence type="ECO:0000256" key="3">
    <source>
        <dbReference type="ARBA" id="ARBA00011233"/>
    </source>
</evidence>
<sequence length="189" mass="20207">MDKGRQDLAALIKGGVTALEITVDSPESFEIIQRLARKYGDQAVIGAGTVLDGQTARMAIHHGAEFIFSPNLKQDVIQTALRYGKQPVPGIFTPTEIVQAVEWGAQLVKLFPASSVGANFIKDVMAPLPHVSIIPTGGVNLENAAEFIAAGAVAVGIGRNLVPSWDDYEGIESRAREYVALIQAARNRS</sequence>
<dbReference type="InterPro" id="IPR013785">
    <property type="entry name" value="Aldolase_TIM"/>
</dbReference>
<dbReference type="PROSITE" id="PS00160">
    <property type="entry name" value="ALDOLASE_KDPG_KHG_2"/>
    <property type="match status" value="1"/>
</dbReference>
<comment type="pathway">
    <text evidence="1">Carbohydrate acid metabolism.</text>
</comment>
<dbReference type="PANTHER" id="PTHR30246">
    <property type="entry name" value="2-KETO-3-DEOXY-6-PHOSPHOGLUCONATE ALDOLASE"/>
    <property type="match status" value="1"/>
</dbReference>
<dbReference type="CDD" id="cd00452">
    <property type="entry name" value="KDPG_aldolase"/>
    <property type="match status" value="1"/>
</dbReference>
<dbReference type="EMBL" id="CP073708">
    <property type="protein sequence ID" value="QUO41061.1"/>
    <property type="molecule type" value="Genomic_DNA"/>
</dbReference>